<proteinExistence type="predicted"/>
<comment type="caution">
    <text evidence="1">The sequence shown here is derived from an EMBL/GenBank/DDBJ whole genome shotgun (WGS) entry which is preliminary data.</text>
</comment>
<reference evidence="1" key="1">
    <citation type="submission" date="2018-11" db="EMBL/GenBank/DDBJ databases">
        <authorList>
            <consortium name="Pathogen Informatics"/>
        </authorList>
    </citation>
    <scope>NUCLEOTIDE SEQUENCE</scope>
</reference>
<keyword evidence="2" id="KW-1185">Reference proteome</keyword>
<dbReference type="AlphaFoldDB" id="A0A448XSK0"/>
<dbReference type="EMBL" id="CAAALY010287428">
    <property type="protein sequence ID" value="VEL43967.1"/>
    <property type="molecule type" value="Genomic_DNA"/>
</dbReference>
<organism evidence="1 2">
    <name type="scientific">Protopolystoma xenopodis</name>
    <dbReference type="NCBI Taxonomy" id="117903"/>
    <lineage>
        <taxon>Eukaryota</taxon>
        <taxon>Metazoa</taxon>
        <taxon>Spiralia</taxon>
        <taxon>Lophotrochozoa</taxon>
        <taxon>Platyhelminthes</taxon>
        <taxon>Monogenea</taxon>
        <taxon>Polyopisthocotylea</taxon>
        <taxon>Polystomatidea</taxon>
        <taxon>Polystomatidae</taxon>
        <taxon>Protopolystoma</taxon>
    </lineage>
</organism>
<dbReference type="Proteomes" id="UP000784294">
    <property type="component" value="Unassembled WGS sequence"/>
</dbReference>
<sequence>MQYVKTPLNINPNSDLSSSPEFFWTGGHVITNSSVAFLPVFPGSTSSLVSPIQPSATDFPAITPITPNDPSDSAPDGNFLLSASSLQAPISLDSGMASLNFRLSDDFVDHNEVPSLTSIHFFIFDEVWN</sequence>
<accession>A0A448XSK0</accession>
<gene>
    <name evidence="1" type="ORF">PXEA_LOCUS37407</name>
</gene>
<evidence type="ECO:0000313" key="2">
    <source>
        <dbReference type="Proteomes" id="UP000784294"/>
    </source>
</evidence>
<protein>
    <submittedName>
        <fullName evidence="1">Uncharacterized protein</fullName>
    </submittedName>
</protein>
<name>A0A448XSK0_9PLAT</name>
<evidence type="ECO:0000313" key="1">
    <source>
        <dbReference type="EMBL" id="VEL43967.1"/>
    </source>
</evidence>